<dbReference type="RefSeq" id="WP_094076232.1">
    <property type="nucleotide sequence ID" value="NZ_NBYO01000001.1"/>
</dbReference>
<dbReference type="PROSITE" id="PS51186">
    <property type="entry name" value="GNAT"/>
    <property type="match status" value="1"/>
</dbReference>
<keyword evidence="3" id="KW-1185">Reference proteome</keyword>
<reference evidence="3" key="1">
    <citation type="journal article" date="2017" name="Int. J. Syst. Evol. Microbiol.">
        <title>Notoacmeibacter marinus gen. nov., sp. nov., isolated from the gut of a limpet and proposal of Notoacmeibacteraceae fam. nov. in the order Rhizobiales of the class Alphaproteobacteria.</title>
        <authorList>
            <person name="Huang Z."/>
            <person name="Guo F."/>
            <person name="Lai Q."/>
        </authorList>
    </citation>
    <scope>NUCLEOTIDE SEQUENCE [LARGE SCALE GENOMIC DNA]</scope>
    <source>
        <strain evidence="3">XMTR2A4</strain>
    </source>
</reference>
<evidence type="ECO:0000313" key="2">
    <source>
        <dbReference type="EMBL" id="OXT02276.1"/>
    </source>
</evidence>
<dbReference type="GO" id="GO:0016747">
    <property type="term" value="F:acyltransferase activity, transferring groups other than amino-acyl groups"/>
    <property type="evidence" value="ECO:0007669"/>
    <property type="project" value="InterPro"/>
</dbReference>
<dbReference type="EMBL" id="NBYO01000001">
    <property type="protein sequence ID" value="OXT02276.1"/>
    <property type="molecule type" value="Genomic_DNA"/>
</dbReference>
<evidence type="ECO:0000313" key="3">
    <source>
        <dbReference type="Proteomes" id="UP000215405"/>
    </source>
</evidence>
<dbReference type="Proteomes" id="UP000215405">
    <property type="component" value="Unassembled WGS sequence"/>
</dbReference>
<dbReference type="PANTHER" id="PTHR43072:SF8">
    <property type="entry name" value="ACYLTRANSFERASE FABY-RELATED"/>
    <property type="match status" value="1"/>
</dbReference>
<dbReference type="InterPro" id="IPR016181">
    <property type="entry name" value="Acyl_CoA_acyltransferase"/>
</dbReference>
<dbReference type="PANTHER" id="PTHR43072">
    <property type="entry name" value="N-ACETYLTRANSFERASE"/>
    <property type="match status" value="1"/>
</dbReference>
<gene>
    <name evidence="2" type="ORF">B7H23_05035</name>
</gene>
<dbReference type="Gene3D" id="3.40.630.30">
    <property type="match status" value="1"/>
</dbReference>
<proteinExistence type="predicted"/>
<dbReference type="InterPro" id="IPR000182">
    <property type="entry name" value="GNAT_dom"/>
</dbReference>
<evidence type="ECO:0000259" key="1">
    <source>
        <dbReference type="PROSITE" id="PS51186"/>
    </source>
</evidence>
<feature type="domain" description="N-acetyltransferase" evidence="1">
    <location>
        <begin position="3"/>
        <end position="168"/>
    </location>
</feature>
<name>A0A231V3Y5_9HYPH</name>
<protein>
    <recommendedName>
        <fullName evidence="1">N-acetyltransferase domain-containing protein</fullName>
    </recommendedName>
</protein>
<dbReference type="AlphaFoldDB" id="A0A231V3Y5"/>
<dbReference type="SUPFAM" id="SSF55729">
    <property type="entry name" value="Acyl-CoA N-acyltransferases (Nat)"/>
    <property type="match status" value="1"/>
</dbReference>
<comment type="caution">
    <text evidence="2">The sequence shown here is derived from an EMBL/GenBank/DDBJ whole genome shotgun (WGS) entry which is preliminary data.</text>
</comment>
<accession>A0A231V3Y5</accession>
<sequence>MAITIRPFEPDDIEAIAAIYGEHVRSGFGSYELEAPTLAELRTRFERLVAEDFPFRIACDSDGTLVGYAYAGPYHTRPGWRFTLEDAIYIAADRMGEGIGNALLLDLIREAEAGPWWQMVAVIGDSANNKASVALHARHGFAMVGTLKDTGWKGGQWRDTAIMQRALSQGGDASPD</sequence>
<dbReference type="Pfam" id="PF13420">
    <property type="entry name" value="Acetyltransf_4"/>
    <property type="match status" value="1"/>
</dbReference>
<organism evidence="2 3">
    <name type="scientific">Notoacmeibacter marinus</name>
    <dbReference type="NCBI Taxonomy" id="1876515"/>
    <lineage>
        <taxon>Bacteria</taxon>
        <taxon>Pseudomonadati</taxon>
        <taxon>Pseudomonadota</taxon>
        <taxon>Alphaproteobacteria</taxon>
        <taxon>Hyphomicrobiales</taxon>
        <taxon>Notoacmeibacteraceae</taxon>
        <taxon>Notoacmeibacter</taxon>
    </lineage>
</organism>